<dbReference type="EMBL" id="CAJNOW010000543">
    <property type="protein sequence ID" value="CAF1281949.1"/>
    <property type="molecule type" value="Genomic_DNA"/>
</dbReference>
<dbReference type="PANTHER" id="PTHR42720:SF1">
    <property type="entry name" value="GLYCEROL 3-PHOSPHATE OXIDASE"/>
    <property type="match status" value="1"/>
</dbReference>
<comment type="caution">
    <text evidence="4">The sequence shown here is derived from an EMBL/GenBank/DDBJ whole genome shotgun (WGS) entry which is preliminary data.</text>
</comment>
<evidence type="ECO:0000259" key="1">
    <source>
        <dbReference type="Pfam" id="PF01266"/>
    </source>
</evidence>
<dbReference type="PANTHER" id="PTHR42720">
    <property type="entry name" value="GLYCEROL-3-PHOSPHATE DEHYDROGENASE"/>
    <property type="match status" value="1"/>
</dbReference>
<evidence type="ECO:0000313" key="2">
    <source>
        <dbReference type="EMBL" id="CAF1281949.1"/>
    </source>
</evidence>
<evidence type="ECO:0000313" key="7">
    <source>
        <dbReference type="Proteomes" id="UP000663824"/>
    </source>
</evidence>
<dbReference type="InterPro" id="IPR036188">
    <property type="entry name" value="FAD/NAD-bd_sf"/>
</dbReference>
<dbReference type="Pfam" id="PF01266">
    <property type="entry name" value="DAO"/>
    <property type="match status" value="1"/>
</dbReference>
<dbReference type="EMBL" id="CAJOBJ010097307">
    <property type="protein sequence ID" value="CAF4570681.1"/>
    <property type="molecule type" value="Genomic_DNA"/>
</dbReference>
<dbReference type="EMBL" id="CAJNOV010016553">
    <property type="protein sequence ID" value="CAF1592618.1"/>
    <property type="molecule type" value="Genomic_DNA"/>
</dbReference>
<protein>
    <recommendedName>
        <fullName evidence="1">FAD dependent oxidoreductase domain-containing protein</fullName>
    </recommendedName>
</protein>
<sequence length="465" mass="51829">MSVVYDIIIIGGGIVGLGVFRQLLLNGYKNVLLLEKSSQIITGASSGNSGILHTGFDTLPQTLESKLVKRGYELYQSFAQDIPLPIKKIGAYIIAWKSEELEILKQILDTAHENDVTDIEEISPTVLYKRQPHLRADALHALYIPGECIVDPLTLPLILYIQGKLLGGQVQMNVDVTNGKYDSETNYWTLNDGQFKTRLVINCAGLYGDYVEQIRISQQTLSTSIFTIQPRMGQFSVYSSLTTPLPIESIILPIPTKFTKGIIAYPNLFNQIIIGPTAETQQDRSQAPVKSNINNILYNRIVELIPTFSTLNYQYVGSYTGIRPATEYADYQIQSYNDLQWICCGGIRSTGLTSSLAIGEYISDKINEMTPIKRELVCEGYSSERYNQSLEELKSMFTITSSGLQPKLIKNESNVLRTLTGDIKLGENIKIVNLKINCGDEVFDISHSLLKLAWTTKHSEGADDS</sequence>
<dbReference type="SUPFAM" id="SSF51905">
    <property type="entry name" value="FAD/NAD(P)-binding domain"/>
    <property type="match status" value="1"/>
</dbReference>
<reference evidence="4" key="1">
    <citation type="submission" date="2021-02" db="EMBL/GenBank/DDBJ databases">
        <authorList>
            <person name="Nowell W R."/>
        </authorList>
    </citation>
    <scope>NUCLEOTIDE SEQUENCE</scope>
</reference>
<dbReference type="Proteomes" id="UP000681967">
    <property type="component" value="Unassembled WGS sequence"/>
</dbReference>
<dbReference type="AlphaFoldDB" id="A0A816MLH4"/>
<proteinExistence type="predicted"/>
<dbReference type="EMBL" id="CAJNRE010003354">
    <property type="protein sequence ID" value="CAF2017207.1"/>
    <property type="molecule type" value="Genomic_DNA"/>
</dbReference>
<dbReference type="Proteomes" id="UP000663824">
    <property type="component" value="Unassembled WGS sequence"/>
</dbReference>
<accession>A0A816MLH4</accession>
<dbReference type="InterPro" id="IPR052745">
    <property type="entry name" value="G3P_Oxidase/Oxidoreductase"/>
</dbReference>
<dbReference type="EMBL" id="CAJOBH010085988">
    <property type="protein sequence ID" value="CAF4540665.1"/>
    <property type="molecule type" value="Genomic_DNA"/>
</dbReference>
<feature type="domain" description="FAD dependent oxidoreductase" evidence="1">
    <location>
        <begin position="6"/>
        <end position="364"/>
    </location>
</feature>
<dbReference type="Proteomes" id="UP000663834">
    <property type="component" value="Unassembled WGS sequence"/>
</dbReference>
<evidence type="ECO:0000313" key="5">
    <source>
        <dbReference type="EMBL" id="CAF4540665.1"/>
    </source>
</evidence>
<evidence type="ECO:0000313" key="4">
    <source>
        <dbReference type="EMBL" id="CAF2017207.1"/>
    </source>
</evidence>
<dbReference type="Proteomes" id="UP000663855">
    <property type="component" value="Unassembled WGS sequence"/>
</dbReference>
<evidence type="ECO:0000313" key="6">
    <source>
        <dbReference type="EMBL" id="CAF4570681.1"/>
    </source>
</evidence>
<name>A0A816MLH4_9BILA</name>
<dbReference type="Gene3D" id="3.50.50.60">
    <property type="entry name" value="FAD/NAD(P)-binding domain"/>
    <property type="match status" value="1"/>
</dbReference>
<dbReference type="Gene3D" id="3.30.9.10">
    <property type="entry name" value="D-Amino Acid Oxidase, subunit A, domain 2"/>
    <property type="match status" value="1"/>
</dbReference>
<dbReference type="Proteomes" id="UP000681720">
    <property type="component" value="Unassembled WGS sequence"/>
</dbReference>
<dbReference type="InterPro" id="IPR006076">
    <property type="entry name" value="FAD-dep_OxRdtase"/>
</dbReference>
<gene>
    <name evidence="5" type="ORF">BYL167_LOCUS37680</name>
    <name evidence="3" type="ORF">CJN711_LOCUS34220</name>
    <name evidence="6" type="ORF">GIL414_LOCUS37652</name>
    <name evidence="2" type="ORF">KQP761_LOCUS3828</name>
    <name evidence="4" type="ORF">MBJ925_LOCUS9037</name>
</gene>
<dbReference type="OrthoDB" id="498204at2759"/>
<organism evidence="4 7">
    <name type="scientific">Rotaria magnacalcarata</name>
    <dbReference type="NCBI Taxonomy" id="392030"/>
    <lineage>
        <taxon>Eukaryota</taxon>
        <taxon>Metazoa</taxon>
        <taxon>Spiralia</taxon>
        <taxon>Gnathifera</taxon>
        <taxon>Rotifera</taxon>
        <taxon>Eurotatoria</taxon>
        <taxon>Bdelloidea</taxon>
        <taxon>Philodinida</taxon>
        <taxon>Philodinidae</taxon>
        <taxon>Rotaria</taxon>
    </lineage>
</organism>
<evidence type="ECO:0000313" key="3">
    <source>
        <dbReference type="EMBL" id="CAF1592618.1"/>
    </source>
</evidence>